<organism evidence="1 2">
    <name type="scientific">Spongiibacter pelagi</name>
    <dbReference type="NCBI Taxonomy" id="2760804"/>
    <lineage>
        <taxon>Bacteria</taxon>
        <taxon>Pseudomonadati</taxon>
        <taxon>Pseudomonadota</taxon>
        <taxon>Gammaproteobacteria</taxon>
        <taxon>Cellvibrionales</taxon>
        <taxon>Spongiibacteraceae</taxon>
        <taxon>Spongiibacter</taxon>
    </lineage>
</organism>
<dbReference type="EMBL" id="JACXLD010000012">
    <property type="protein sequence ID" value="MBD2860118.1"/>
    <property type="molecule type" value="Genomic_DNA"/>
</dbReference>
<accession>A0A927GXF7</accession>
<dbReference type="Proteomes" id="UP000610558">
    <property type="component" value="Unassembled WGS sequence"/>
</dbReference>
<evidence type="ECO:0000313" key="2">
    <source>
        <dbReference type="Proteomes" id="UP000610558"/>
    </source>
</evidence>
<reference evidence="1" key="1">
    <citation type="submission" date="2020-09" db="EMBL/GenBank/DDBJ databases">
        <authorList>
            <person name="Yoon J.-W."/>
        </authorList>
    </citation>
    <scope>NUCLEOTIDE SEQUENCE</scope>
    <source>
        <strain evidence="1">KMU-158</strain>
    </source>
</reference>
<keyword evidence="2" id="KW-1185">Reference proteome</keyword>
<dbReference type="AlphaFoldDB" id="A0A927GXF7"/>
<proteinExistence type="predicted"/>
<gene>
    <name evidence="1" type="ORF">IB286_14030</name>
</gene>
<evidence type="ECO:0000313" key="1">
    <source>
        <dbReference type="EMBL" id="MBD2860118.1"/>
    </source>
</evidence>
<protein>
    <submittedName>
        <fullName evidence="1">Uncharacterized protein</fullName>
    </submittedName>
</protein>
<sequence>MFAIVLTALLSSLFTLALAAVILKYFALPKLEQYIDEKLLPEAQERVKDGVSDGVVEVLPKVKDHVRDGVTESFVDAASGGLLKRAPANIANNLESLTGMFFGKK</sequence>
<dbReference type="RefSeq" id="WP_190766601.1">
    <property type="nucleotide sequence ID" value="NZ_JACXLD010000012.1"/>
</dbReference>
<comment type="caution">
    <text evidence="1">The sequence shown here is derived from an EMBL/GenBank/DDBJ whole genome shotgun (WGS) entry which is preliminary data.</text>
</comment>
<name>A0A927GXF7_9GAMM</name>